<dbReference type="InterPro" id="IPR045113">
    <property type="entry name" value="Rpb7-like"/>
</dbReference>
<dbReference type="InterPro" id="IPR013238">
    <property type="entry name" value="RNA_pol_III_Rbc25"/>
</dbReference>
<evidence type="ECO:0000259" key="6">
    <source>
        <dbReference type="Pfam" id="PF03876"/>
    </source>
</evidence>
<dbReference type="CDD" id="cd04330">
    <property type="entry name" value="RNAP_III_Rpc25_N"/>
    <property type="match status" value="1"/>
</dbReference>
<keyword evidence="3 8" id="KW-0240">DNA-directed RNA polymerase</keyword>
<evidence type="ECO:0000256" key="2">
    <source>
        <dbReference type="ARBA" id="ARBA00009307"/>
    </source>
</evidence>
<dbReference type="Gene3D" id="3.30.1490.120">
    <property type="entry name" value="RNA polymerase Rpb7-like, N-terminal domain"/>
    <property type="match status" value="1"/>
</dbReference>
<comment type="caution">
    <text evidence="8">The sequence shown here is derived from an EMBL/GenBank/DDBJ whole genome shotgun (WGS) entry which is preliminary data.</text>
</comment>
<dbReference type="GO" id="GO:0005666">
    <property type="term" value="C:RNA polymerase III complex"/>
    <property type="evidence" value="ECO:0007669"/>
    <property type="project" value="TreeGrafter"/>
</dbReference>
<dbReference type="OrthoDB" id="10256606at2759"/>
<dbReference type="Pfam" id="PF08292">
    <property type="entry name" value="RNA_pol_Rbc25"/>
    <property type="match status" value="1"/>
</dbReference>
<evidence type="ECO:0000313" key="8">
    <source>
        <dbReference type="EMBL" id="KAB7502713.1"/>
    </source>
</evidence>
<name>A0A5N5T7T0_9CRUS</name>
<dbReference type="InterPro" id="IPR005576">
    <property type="entry name" value="Rpb7-like_N"/>
</dbReference>
<dbReference type="EMBL" id="SEYY01004828">
    <property type="protein sequence ID" value="KAB7503592.1"/>
    <property type="molecule type" value="Genomic_DNA"/>
</dbReference>
<evidence type="ECO:0000256" key="5">
    <source>
        <dbReference type="ARBA" id="ARBA00023242"/>
    </source>
</evidence>
<organism evidence="8 10">
    <name type="scientific">Armadillidium nasatum</name>
    <dbReference type="NCBI Taxonomy" id="96803"/>
    <lineage>
        <taxon>Eukaryota</taxon>
        <taxon>Metazoa</taxon>
        <taxon>Ecdysozoa</taxon>
        <taxon>Arthropoda</taxon>
        <taxon>Crustacea</taxon>
        <taxon>Multicrustacea</taxon>
        <taxon>Malacostraca</taxon>
        <taxon>Eumalacostraca</taxon>
        <taxon>Peracarida</taxon>
        <taxon>Isopoda</taxon>
        <taxon>Oniscidea</taxon>
        <taxon>Crinocheta</taxon>
        <taxon>Armadillidiidae</taxon>
        <taxon>Armadillidium</taxon>
    </lineage>
</organism>
<keyword evidence="5" id="KW-0539">Nucleus</keyword>
<dbReference type="Proteomes" id="UP000326759">
    <property type="component" value="Unassembled WGS sequence"/>
</dbReference>
<dbReference type="FunFam" id="3.30.1490.120:FF:000002">
    <property type="entry name" value="DNA-directed RNA polymerase III subunit RPC8"/>
    <property type="match status" value="1"/>
</dbReference>
<gene>
    <name evidence="8" type="primary">POLR3H_1</name>
    <name evidence="9" type="synonym">POLR3H_0</name>
    <name evidence="9" type="ORF">Anas_06654</name>
    <name evidence="8" type="ORF">Anas_13538</name>
</gene>
<dbReference type="Gene3D" id="2.40.50.140">
    <property type="entry name" value="Nucleic acid-binding proteins"/>
    <property type="match status" value="1"/>
</dbReference>
<feature type="domain" description="RNA polymerase Rpb7-like N-terminal" evidence="6">
    <location>
        <begin position="9"/>
        <end position="64"/>
    </location>
</feature>
<evidence type="ECO:0000256" key="4">
    <source>
        <dbReference type="ARBA" id="ARBA00023163"/>
    </source>
</evidence>
<dbReference type="InterPro" id="IPR012340">
    <property type="entry name" value="NA-bd_OB-fold"/>
</dbReference>
<dbReference type="InterPro" id="IPR036898">
    <property type="entry name" value="RNA_pol_Rpb7-like_N_sf"/>
</dbReference>
<dbReference type="SUPFAM" id="SSF50249">
    <property type="entry name" value="Nucleic acid-binding proteins"/>
    <property type="match status" value="1"/>
</dbReference>
<dbReference type="Pfam" id="PF03876">
    <property type="entry name" value="SHS2_Rpb7-N"/>
    <property type="match status" value="1"/>
</dbReference>
<dbReference type="PANTHER" id="PTHR12709">
    <property type="entry name" value="DNA-DIRECTED RNA POLYMERASE II, III"/>
    <property type="match status" value="1"/>
</dbReference>
<feature type="domain" description="RNA polymerase III subunit Rpc25" evidence="7">
    <location>
        <begin position="83"/>
        <end position="191"/>
    </location>
</feature>
<dbReference type="GO" id="GO:0006384">
    <property type="term" value="P:transcription initiation at RNA polymerase III promoter"/>
    <property type="evidence" value="ECO:0007669"/>
    <property type="project" value="TreeGrafter"/>
</dbReference>
<proteinExistence type="inferred from homology"/>
<comment type="subcellular location">
    <subcellularLocation>
        <location evidence="1">Nucleus</location>
    </subcellularLocation>
</comment>
<dbReference type="SUPFAM" id="SSF88798">
    <property type="entry name" value="N-terminal, heterodimerisation domain of RBP7 (RpoE)"/>
    <property type="match status" value="1"/>
</dbReference>
<keyword evidence="4" id="KW-0804">Transcription</keyword>
<evidence type="ECO:0000313" key="10">
    <source>
        <dbReference type="Proteomes" id="UP000326759"/>
    </source>
</evidence>
<dbReference type="EMBL" id="SEYY01006931">
    <property type="protein sequence ID" value="KAB7502713.1"/>
    <property type="molecule type" value="Genomic_DNA"/>
</dbReference>
<protein>
    <submittedName>
        <fullName evidence="8">DNA-directed RNA polymerase III subunit RPC8</fullName>
    </submittedName>
</protein>
<reference evidence="8 10" key="1">
    <citation type="journal article" date="2019" name="PLoS Biol.">
        <title>Sex chromosomes control vertical transmission of feminizing Wolbachia symbionts in an isopod.</title>
        <authorList>
            <person name="Becking T."/>
            <person name="Chebbi M.A."/>
            <person name="Giraud I."/>
            <person name="Moumen B."/>
            <person name="Laverre T."/>
            <person name="Caubet Y."/>
            <person name="Peccoud J."/>
            <person name="Gilbert C."/>
            <person name="Cordaux R."/>
        </authorList>
    </citation>
    <scope>NUCLEOTIDE SEQUENCE [LARGE SCALE GENOMIC DNA]</scope>
    <source>
        <strain evidence="8">ANa2</strain>
        <tissue evidence="8">Whole body excluding digestive tract and cuticle</tissue>
    </source>
</reference>
<evidence type="ECO:0000313" key="9">
    <source>
        <dbReference type="EMBL" id="KAB7503592.1"/>
    </source>
</evidence>
<sequence length="209" mass="23948">MFQLAQIKRMVRVPPWLFGDTLNNAVADELNRKLANKVVLDVGLCIALFDIISLKDSYIFPGDGASHTHVTFRFIVFRPFMEEILEGTIKGASAEGIQVTLGFFDEIFIRKDSMMTDTHYDETEKTWVWNYQTDDANHQLFMDIVIEEKFTDTTPSNPNEKKKEEEKPQNVAPYVIYGSIVDDGLGMVSWWTTPEETEEMAEEMDASES</sequence>
<keyword evidence="10" id="KW-1185">Reference proteome</keyword>
<accession>A0A5N5T7T0</accession>
<comment type="similarity">
    <text evidence="2">Belongs to the eukaryotic RPB7/RPC8 RNA polymerase subunit family.</text>
</comment>
<dbReference type="AlphaFoldDB" id="A0A5N5T7T0"/>
<dbReference type="PANTHER" id="PTHR12709:SF1">
    <property type="entry name" value="DNA-DIRECTED RNA POLYMERASE III SUBUNIT RPC8"/>
    <property type="match status" value="1"/>
</dbReference>
<evidence type="ECO:0000259" key="7">
    <source>
        <dbReference type="Pfam" id="PF08292"/>
    </source>
</evidence>
<evidence type="ECO:0000256" key="3">
    <source>
        <dbReference type="ARBA" id="ARBA00022478"/>
    </source>
</evidence>
<evidence type="ECO:0000256" key="1">
    <source>
        <dbReference type="ARBA" id="ARBA00004123"/>
    </source>
</evidence>